<dbReference type="Pfam" id="PF08922">
    <property type="entry name" value="DUF1905"/>
    <property type="match status" value="1"/>
</dbReference>
<proteinExistence type="predicted"/>
<dbReference type="Gene3D" id="2.40.30.100">
    <property type="entry name" value="AF2212/PG0164-like"/>
    <property type="match status" value="1"/>
</dbReference>
<accession>A0ABT1DL25</accession>
<gene>
    <name evidence="1" type="ORF">M1L60_09130</name>
</gene>
<dbReference type="EMBL" id="JAMYJR010000009">
    <property type="protein sequence ID" value="MCO8270756.1"/>
    <property type="molecule type" value="Genomic_DNA"/>
</dbReference>
<comment type="caution">
    <text evidence="1">The sequence shown here is derived from an EMBL/GenBank/DDBJ whole genome shotgun (WGS) entry which is preliminary data.</text>
</comment>
<dbReference type="RefSeq" id="WP_253236890.1">
    <property type="nucleotide sequence ID" value="NZ_JAMYJR010000009.1"/>
</dbReference>
<dbReference type="Pfam" id="PF13376">
    <property type="entry name" value="OmdA"/>
    <property type="match status" value="1"/>
</dbReference>
<dbReference type="Proteomes" id="UP001523369">
    <property type="component" value="Unassembled WGS sequence"/>
</dbReference>
<dbReference type="InterPro" id="IPR015018">
    <property type="entry name" value="DUF1905"/>
</dbReference>
<dbReference type="SUPFAM" id="SSF141694">
    <property type="entry name" value="AF2212/PG0164-like"/>
    <property type="match status" value="1"/>
</dbReference>
<dbReference type="InterPro" id="IPR037079">
    <property type="entry name" value="AF2212/PG0164-like_sf"/>
</dbReference>
<reference evidence="1 2" key="1">
    <citation type="submission" date="2022-06" db="EMBL/GenBank/DDBJ databases">
        <title>New Species of the Genus Actinoplanes, ActinopZanes ferrugineus.</title>
        <authorList>
            <person name="Ding P."/>
        </authorList>
    </citation>
    <scope>NUCLEOTIDE SEQUENCE [LARGE SCALE GENOMIC DNA]</scope>
    <source>
        <strain evidence="1 2">TRM88003</strain>
    </source>
</reference>
<evidence type="ECO:0000313" key="1">
    <source>
        <dbReference type="EMBL" id="MCO8270756.1"/>
    </source>
</evidence>
<protein>
    <submittedName>
        <fullName evidence="1">YdeI/OmpD-associated family protein</fullName>
    </submittedName>
</protein>
<evidence type="ECO:0000313" key="2">
    <source>
        <dbReference type="Proteomes" id="UP001523369"/>
    </source>
</evidence>
<sequence length="149" mass="16046">MKLRAELQRTGGNTTGFQVPDEFVSELGGGGRPKVVVVLNGFTFRSSIAKMGGSYWLGVSSERREAAGVSGGETYDVEVELDAAPRAIEVPDDLRAALEAEPAARDFWATLSFSNQRYHVDQLTGAKTAETRARRLAKSVGLLSEGKAR</sequence>
<organism evidence="1 2">
    <name type="scientific">Paractinoplanes aksuensis</name>
    <dbReference type="NCBI Taxonomy" id="2939490"/>
    <lineage>
        <taxon>Bacteria</taxon>
        <taxon>Bacillati</taxon>
        <taxon>Actinomycetota</taxon>
        <taxon>Actinomycetes</taxon>
        <taxon>Micromonosporales</taxon>
        <taxon>Micromonosporaceae</taxon>
        <taxon>Paractinoplanes</taxon>
    </lineage>
</organism>
<keyword evidence="2" id="KW-1185">Reference proteome</keyword>
<name>A0ABT1DL25_9ACTN</name>